<evidence type="ECO:0000313" key="10">
    <source>
        <dbReference type="Proteomes" id="UP000077202"/>
    </source>
</evidence>
<organism evidence="9 10">
    <name type="scientific">Marchantia polymorpha subsp. ruderalis</name>
    <dbReference type="NCBI Taxonomy" id="1480154"/>
    <lineage>
        <taxon>Eukaryota</taxon>
        <taxon>Viridiplantae</taxon>
        <taxon>Streptophyta</taxon>
        <taxon>Embryophyta</taxon>
        <taxon>Marchantiophyta</taxon>
        <taxon>Marchantiopsida</taxon>
        <taxon>Marchantiidae</taxon>
        <taxon>Marchantiales</taxon>
        <taxon>Marchantiaceae</taxon>
        <taxon>Marchantia</taxon>
    </lineage>
</organism>
<dbReference type="InterPro" id="IPR045249">
    <property type="entry name" value="HARBI1-like"/>
</dbReference>
<keyword evidence="6" id="KW-0378">Hydrolase</keyword>
<evidence type="ECO:0000313" key="9">
    <source>
        <dbReference type="EMBL" id="OAE32235.1"/>
    </source>
</evidence>
<proteinExistence type="inferred from homology"/>
<evidence type="ECO:0000256" key="6">
    <source>
        <dbReference type="ARBA" id="ARBA00022801"/>
    </source>
</evidence>
<dbReference type="GO" id="GO:0016787">
    <property type="term" value="F:hydrolase activity"/>
    <property type="evidence" value="ECO:0007669"/>
    <property type="project" value="UniProtKB-KW"/>
</dbReference>
<dbReference type="InterPro" id="IPR027806">
    <property type="entry name" value="HARBI1_dom"/>
</dbReference>
<protein>
    <recommendedName>
        <fullName evidence="8">DDE Tnp4 domain-containing protein</fullName>
    </recommendedName>
</protein>
<dbReference type="Proteomes" id="UP000077202">
    <property type="component" value="Unassembled WGS sequence"/>
</dbReference>
<comment type="caution">
    <text evidence="9">The sequence shown here is derived from an EMBL/GenBank/DDBJ whole genome shotgun (WGS) entry which is preliminary data.</text>
</comment>
<keyword evidence="4" id="KW-0540">Nuclease</keyword>
<evidence type="ECO:0000256" key="4">
    <source>
        <dbReference type="ARBA" id="ARBA00022722"/>
    </source>
</evidence>
<keyword evidence="5" id="KW-0479">Metal-binding</keyword>
<comment type="cofactor">
    <cofactor evidence="1">
        <name>a divalent metal cation</name>
        <dbReference type="ChEBI" id="CHEBI:60240"/>
    </cofactor>
</comment>
<dbReference type="GO" id="GO:0004518">
    <property type="term" value="F:nuclease activity"/>
    <property type="evidence" value="ECO:0007669"/>
    <property type="project" value="UniProtKB-KW"/>
</dbReference>
<dbReference type="PANTHER" id="PTHR22930:SF85">
    <property type="entry name" value="GH03217P-RELATED"/>
    <property type="match status" value="1"/>
</dbReference>
<dbReference type="PANTHER" id="PTHR22930">
    <property type="match status" value="1"/>
</dbReference>
<comment type="subcellular location">
    <subcellularLocation>
        <location evidence="2">Nucleus</location>
    </subcellularLocation>
</comment>
<name>A0A176WIS8_MARPO</name>
<accession>A0A176WIS8</accession>
<feature type="domain" description="DDE Tnp4" evidence="8">
    <location>
        <begin position="116"/>
        <end position="201"/>
    </location>
</feature>
<reference evidence="9" key="1">
    <citation type="submission" date="2016-03" db="EMBL/GenBank/DDBJ databases">
        <title>Mechanisms controlling the formation of the plant cell surface in tip-growing cells are functionally conserved among land plants.</title>
        <authorList>
            <person name="Honkanen S."/>
            <person name="Jones V.A."/>
            <person name="Morieri G."/>
            <person name="Champion C."/>
            <person name="Hetherington A.J."/>
            <person name="Kelly S."/>
            <person name="Saint-Marcoux D."/>
            <person name="Proust H."/>
            <person name="Prescott H."/>
            <person name="Dolan L."/>
        </authorList>
    </citation>
    <scope>NUCLEOTIDE SEQUENCE [LARGE SCALE GENOMIC DNA]</scope>
    <source>
        <tissue evidence="9">Whole gametophyte</tissue>
    </source>
</reference>
<dbReference type="AlphaFoldDB" id="A0A176WIS8"/>
<dbReference type="GO" id="GO:0005634">
    <property type="term" value="C:nucleus"/>
    <property type="evidence" value="ECO:0007669"/>
    <property type="project" value="UniProtKB-SubCell"/>
</dbReference>
<evidence type="ECO:0000259" key="8">
    <source>
        <dbReference type="Pfam" id="PF13359"/>
    </source>
</evidence>
<evidence type="ECO:0000256" key="3">
    <source>
        <dbReference type="ARBA" id="ARBA00006958"/>
    </source>
</evidence>
<dbReference type="GO" id="GO:0046872">
    <property type="term" value="F:metal ion binding"/>
    <property type="evidence" value="ECO:0007669"/>
    <property type="project" value="UniProtKB-KW"/>
</dbReference>
<evidence type="ECO:0000256" key="1">
    <source>
        <dbReference type="ARBA" id="ARBA00001968"/>
    </source>
</evidence>
<dbReference type="EMBL" id="LVLJ01000874">
    <property type="protein sequence ID" value="OAE32235.1"/>
    <property type="molecule type" value="Genomic_DNA"/>
</dbReference>
<dbReference type="Pfam" id="PF13359">
    <property type="entry name" value="DDE_Tnp_4"/>
    <property type="match status" value="1"/>
</dbReference>
<sequence>MDVSTFEFLCFNLVPSLQRQDTNMRSAIPVQVKVTVSISRLATSNSMQSIADLFRIGQQAVNQFTHAVKLLLLKRFIRWPSTTTMDKFAREFEDIHGIPYVVDAVDDSHIPNVALSLHAADYYNRKGFHSILLQGVVSSKYLFWDFDIGWARSMHDANLWGRTAISQFCKAGKLAPYALVGDASYPCRPWMLAPFRGDNLWKTKWLQDASDEVHNGLSLMTPSGPARQEKLAINNELSSELGGYEDIVVSRPIASVSKELAQAVDQFSKDYGLDSEKVGSGYIGIYQIYLRADGESPVKEPEEGIRSKKVELLRNQMQMNNIILDAVVICLKEEDGALESKTSQENKLLLRSLAYDTLGDLVLVESYTTLL</sequence>
<keyword evidence="10" id="KW-1185">Reference proteome</keyword>
<comment type="similarity">
    <text evidence="3">Belongs to the HARBI1 family.</text>
</comment>
<evidence type="ECO:0000256" key="2">
    <source>
        <dbReference type="ARBA" id="ARBA00004123"/>
    </source>
</evidence>
<gene>
    <name evidence="9" type="ORF">AXG93_1089s1000</name>
</gene>
<keyword evidence="7" id="KW-0539">Nucleus</keyword>
<evidence type="ECO:0000256" key="7">
    <source>
        <dbReference type="ARBA" id="ARBA00023242"/>
    </source>
</evidence>
<evidence type="ECO:0000256" key="5">
    <source>
        <dbReference type="ARBA" id="ARBA00022723"/>
    </source>
</evidence>